<dbReference type="InterPro" id="IPR036055">
    <property type="entry name" value="LDL_receptor-like_sf"/>
</dbReference>
<dbReference type="SUPFAM" id="SSF57424">
    <property type="entry name" value="LDL receptor-like module"/>
    <property type="match status" value="1"/>
</dbReference>
<comment type="caution">
    <text evidence="2">The sequence shown here is derived from an EMBL/GenBank/DDBJ whole genome shotgun (WGS) entry which is preliminary data.</text>
</comment>
<organism evidence="2 3">
    <name type="scientific">Lujinxingia litoralis</name>
    <dbReference type="NCBI Taxonomy" id="2211119"/>
    <lineage>
        <taxon>Bacteria</taxon>
        <taxon>Deltaproteobacteria</taxon>
        <taxon>Bradymonadales</taxon>
        <taxon>Lujinxingiaceae</taxon>
        <taxon>Lujinxingia</taxon>
    </lineage>
</organism>
<dbReference type="PROSITE" id="PS50068">
    <property type="entry name" value="LDLRA_2"/>
    <property type="match status" value="1"/>
</dbReference>
<keyword evidence="3" id="KW-1185">Reference proteome</keyword>
<evidence type="ECO:0000313" key="3">
    <source>
        <dbReference type="Proteomes" id="UP000249169"/>
    </source>
</evidence>
<dbReference type="Gene3D" id="4.10.400.10">
    <property type="entry name" value="Low-density Lipoprotein Receptor"/>
    <property type="match status" value="1"/>
</dbReference>
<keyword evidence="1" id="KW-1015">Disulfide bond</keyword>
<dbReference type="EMBL" id="QHKO01000005">
    <property type="protein sequence ID" value="RAL21510.1"/>
    <property type="molecule type" value="Genomic_DNA"/>
</dbReference>
<evidence type="ECO:0000256" key="1">
    <source>
        <dbReference type="ARBA" id="ARBA00023157"/>
    </source>
</evidence>
<dbReference type="SMART" id="SM00192">
    <property type="entry name" value="LDLa"/>
    <property type="match status" value="1"/>
</dbReference>
<dbReference type="Proteomes" id="UP000249169">
    <property type="component" value="Unassembled WGS sequence"/>
</dbReference>
<accession>A0A328C979</accession>
<protein>
    <submittedName>
        <fullName evidence="2">Uncharacterized protein</fullName>
    </submittedName>
</protein>
<name>A0A328C979_9DELT</name>
<dbReference type="AlphaFoldDB" id="A0A328C979"/>
<evidence type="ECO:0000313" key="2">
    <source>
        <dbReference type="EMBL" id="RAL21510.1"/>
    </source>
</evidence>
<dbReference type="OrthoDB" id="5509137at2"/>
<gene>
    <name evidence="2" type="ORF">DL240_11650</name>
</gene>
<sequence>MKAAVWSAMVMAAFGASLGCGQVVETLERVDAEHSGVDRGYEAGSQCGALQEKLNSCRLGRFWQSVDEAPDCSEEGFEASSQRCQLDCVLEAACEEVGRSFCEIGGAVLNACLDACLEVRSCDEGRQLSHRQLCDGVEDCADGSDEGLSCVPFMAYLACDDPDFYERRYTSSDDDDDD</sequence>
<proteinExistence type="predicted"/>
<dbReference type="CDD" id="cd00112">
    <property type="entry name" value="LDLa"/>
    <property type="match status" value="1"/>
</dbReference>
<reference evidence="2 3" key="1">
    <citation type="submission" date="2018-05" db="EMBL/GenBank/DDBJ databases">
        <title>Lujinxingia marina gen. nov. sp. nov., a new facultative anaerobic member of the class Deltaproteobacteria, and proposal of Lujinxingaceae fam. nov.</title>
        <authorList>
            <person name="Li C.-M."/>
        </authorList>
    </citation>
    <scope>NUCLEOTIDE SEQUENCE [LARGE SCALE GENOMIC DNA]</scope>
    <source>
        <strain evidence="2 3">B210</strain>
    </source>
</reference>
<dbReference type="RefSeq" id="WP_111730075.1">
    <property type="nucleotide sequence ID" value="NZ_QHKO01000005.1"/>
</dbReference>
<dbReference type="PROSITE" id="PS51257">
    <property type="entry name" value="PROKAR_LIPOPROTEIN"/>
    <property type="match status" value="1"/>
</dbReference>
<dbReference type="InterPro" id="IPR002172">
    <property type="entry name" value="LDrepeatLR_classA_rpt"/>
</dbReference>